<keyword evidence="3" id="KW-1185">Reference proteome</keyword>
<dbReference type="Proteomes" id="UP001257909">
    <property type="component" value="Unassembled WGS sequence"/>
</dbReference>
<keyword evidence="1" id="KW-0812">Transmembrane</keyword>
<name>A0ABU1W1I6_9GAMM</name>
<keyword evidence="1" id="KW-1133">Transmembrane helix</keyword>
<sequence length="134" mass="15398">MPLQPNTKLMRKAALLLASVALVWLLAFLHTTSATEQQGPEYQQLWTVAADTGEAPLLQQLKRSPALLFLHQKQQADYQLVLEFGKLALALIPLILPLSFLLLLWFIRAGPSRRFRLSLWHDANLHKKRLYYQL</sequence>
<dbReference type="EMBL" id="JAVDWR010000009">
    <property type="protein sequence ID" value="MDR7121836.1"/>
    <property type="molecule type" value="Genomic_DNA"/>
</dbReference>
<reference evidence="2 3" key="1">
    <citation type="submission" date="2023-07" db="EMBL/GenBank/DDBJ databases">
        <title>Sorghum-associated microbial communities from plants grown in Nebraska, USA.</title>
        <authorList>
            <person name="Schachtman D."/>
        </authorList>
    </citation>
    <scope>NUCLEOTIDE SEQUENCE [LARGE SCALE GENOMIC DNA]</scope>
    <source>
        <strain evidence="2 3">4138</strain>
    </source>
</reference>
<dbReference type="RefSeq" id="WP_310279485.1">
    <property type="nucleotide sequence ID" value="NZ_JAVDWR010000009.1"/>
</dbReference>
<organism evidence="2 3">
    <name type="scientific">Rheinheimera soli</name>
    <dbReference type="NCBI Taxonomy" id="443616"/>
    <lineage>
        <taxon>Bacteria</taxon>
        <taxon>Pseudomonadati</taxon>
        <taxon>Pseudomonadota</taxon>
        <taxon>Gammaproteobacteria</taxon>
        <taxon>Chromatiales</taxon>
        <taxon>Chromatiaceae</taxon>
        <taxon>Rheinheimera</taxon>
    </lineage>
</organism>
<comment type="caution">
    <text evidence="2">The sequence shown here is derived from an EMBL/GenBank/DDBJ whole genome shotgun (WGS) entry which is preliminary data.</text>
</comment>
<keyword evidence="1" id="KW-0472">Membrane</keyword>
<evidence type="ECO:0000256" key="1">
    <source>
        <dbReference type="SAM" id="Phobius"/>
    </source>
</evidence>
<protein>
    <submittedName>
        <fullName evidence="2">Uncharacterized protein</fullName>
    </submittedName>
</protein>
<gene>
    <name evidence="2" type="ORF">J2W69_002793</name>
</gene>
<evidence type="ECO:0000313" key="3">
    <source>
        <dbReference type="Proteomes" id="UP001257909"/>
    </source>
</evidence>
<accession>A0ABU1W1I6</accession>
<proteinExistence type="predicted"/>
<feature type="transmembrane region" description="Helical" evidence="1">
    <location>
        <begin position="87"/>
        <end position="107"/>
    </location>
</feature>
<evidence type="ECO:0000313" key="2">
    <source>
        <dbReference type="EMBL" id="MDR7121836.1"/>
    </source>
</evidence>